<keyword evidence="5" id="KW-0677">Repeat</keyword>
<evidence type="ECO:0000256" key="2">
    <source>
        <dbReference type="ARBA" id="ARBA00004245"/>
    </source>
</evidence>
<feature type="coiled-coil region" evidence="9">
    <location>
        <begin position="1471"/>
        <end position="1505"/>
    </location>
</feature>
<keyword evidence="3" id="KW-0963">Cytoplasm</keyword>
<proteinExistence type="predicted"/>
<evidence type="ECO:0000256" key="7">
    <source>
        <dbReference type="ARBA" id="ARBA00023212"/>
    </source>
</evidence>
<dbReference type="InterPro" id="IPR015943">
    <property type="entry name" value="WD40/YVTN_repeat-like_dom_sf"/>
</dbReference>
<keyword evidence="11" id="KW-1185">Reference proteome</keyword>
<dbReference type="EMBL" id="JADBJN010000002">
    <property type="protein sequence ID" value="KAG5679136.1"/>
    <property type="molecule type" value="Genomic_DNA"/>
</dbReference>
<keyword evidence="4" id="KW-0853">WD repeat</keyword>
<dbReference type="OrthoDB" id="535167at2759"/>
<dbReference type="GO" id="GO:0005930">
    <property type="term" value="C:axoneme"/>
    <property type="evidence" value="ECO:0007669"/>
    <property type="project" value="TreeGrafter"/>
</dbReference>
<dbReference type="Proteomes" id="UP001107558">
    <property type="component" value="Chromosome 2"/>
</dbReference>
<keyword evidence="6 9" id="KW-0175">Coiled coil</keyword>
<sequence length="1594" mass="185828">MSTILKNRNKNSTTAWIKFQVNGVRNYCFVGNNEAIAFNLNSYILFKNLNTGQESFYTANGSENGNGVAEIAGHKVYPIFAFSETSSRIFIVSYPDFNQISIFEPKEESLYIGLAFSETEHLIALTGMPNYKIQVYYWRTHELLISKETEMITDKQKITCSHSLPLTVAQFAYTRGELNVWEVHGTLKYCKLIKRKIELNLLKFDGPFQDVYSIEGSILIVNKHGEIFNVVPSSGAVNQIVRNNSEKCEFETSIVYIRNGVLVACSDGNLKYFKRQKLSWNEIFQTITKHHFISLKSQDNEIAIGITSDGGLYKLQLAPDGEKLFINNIHQYDPVYTNFVLIYPNGNFVIAVNSLNEIFTIKIDNGEKISQVLANISMNQIVLKANPIFPFVAIGNSNGNIYCVSLLDPKNPTLLTEFLLSRQAIQSMRFSNDGNYLIANDAEANQFIISCTPGTKMTVLHHFKEDFLATEFFVVESRNELSMILLTNSVPGVNDKILKFSLQLNDLDASIERSEWELVTIYNTIIPFKNSLDTFYAIRKNSTIIEILKLNENEIELVDVIKSPHLMKNVEGWNDKYHLITWSIDGTIAVYDTRENHKLLVHFVAANRHHFGIKRARCDPKCKFIISLDHSGNLVCSTPNLTKLPNEEIENEIAKYENLVTECFSKATSGGFPTLSQEFQGTKKFIDLKDERAYQMEAEESEETRILLFDKIERLRKNIKRLLNENEENEDEEKLEIQEFNLDLVTTAKKEDEAQQERNQQDKKMLNYIEAQSNLNQWLIDKCWSHLAVKGTKLRGMFLNYPVVENFPLLPDSNNYELERIQMIRTIENSVAREDNFIAWRPIPTSELERIFVKEPTMFELDTKDMTQFKKLTSSLMGSSSYKFLEISPLHYQQLDIVTFHQMKIEKILVESELTKLKKEFNKKFDTMHRTKEYQIHSIRFKNDRLRHIQNELKILDELKNIQVGSLVQILDPDFQFDEIPDTVIHVIESEVPVAPYISPSMQKVLQEQEAAREKRRRELEADDFRDRALDIMMDGVLEYKWEDEIKKTPKPPECLIKEKPGEDWTEIEERQVFEYEQECEKLKVEREKYRRMLIEEQKLLQTMLDEEIHKFNFNLVELSVEKLKFDMTIGHEEMKLLMLAVYNFKRIAYNNEEIKIRLKMEKVKKDIEKLNNLQAELQDWTRDLKSNYENLQSKDRILEKQFKANFNEQCPQAPADQAFKYFKRRPKLQMMKLSITAPILLEVAKKVASKKITQHNKLLLPSECIDFLNGVDSLDLVPTSTTGIDSTSWQVLCKMRRIKIESEFKIKSLGMQVADAEATHLAFMKETNANRQYLQTLERQLVDLKEARENDLINRYVQLVLKRGLIEIHLSGSFHDFHDTILIHRSDVADINQIILKAGNKKLLALKNGSFFRRRITLKEWEHKVLKLKVKDLEEFVKTIEKCKITKEVQTWLKKKERGWSDDLSEDALKRQIENSINSQEKILSDLLKEISAYQNHIDLKRKEMKIYDKEIQLLNIDVSEKNIMRDVEFEKEQVKAAKSKMSTILSRAKIVRTIQNQHSHLLQLTTLLELQRLKTFPTLNAKQNERYQKTYR</sequence>
<feature type="coiled-coil region" evidence="9">
    <location>
        <begin position="1066"/>
        <end position="1100"/>
    </location>
</feature>
<evidence type="ECO:0000256" key="4">
    <source>
        <dbReference type="ARBA" id="ARBA00022574"/>
    </source>
</evidence>
<dbReference type="SUPFAM" id="SSF69322">
    <property type="entry name" value="Tricorn protease domain 2"/>
    <property type="match status" value="1"/>
</dbReference>
<dbReference type="GO" id="GO:0003341">
    <property type="term" value="P:cilium movement"/>
    <property type="evidence" value="ECO:0007669"/>
    <property type="project" value="UniProtKB-ARBA"/>
</dbReference>
<keyword evidence="8" id="KW-0966">Cell projection</keyword>
<reference evidence="10" key="1">
    <citation type="submission" date="2021-03" db="EMBL/GenBank/DDBJ databases">
        <title>Chromosome level genome of the anhydrobiotic midge Polypedilum vanderplanki.</title>
        <authorList>
            <person name="Yoshida Y."/>
            <person name="Kikawada T."/>
            <person name="Gusev O."/>
        </authorList>
    </citation>
    <scope>NUCLEOTIDE SEQUENCE</scope>
    <source>
        <strain evidence="10">NIAS01</strain>
        <tissue evidence="10">Whole body or cell culture</tissue>
    </source>
</reference>
<evidence type="ECO:0000256" key="6">
    <source>
        <dbReference type="ARBA" id="ARBA00023054"/>
    </source>
</evidence>
<comment type="caution">
    <text evidence="10">The sequence shown here is derived from an EMBL/GenBank/DDBJ whole genome shotgun (WGS) entry which is preliminary data.</text>
</comment>
<evidence type="ECO:0000256" key="8">
    <source>
        <dbReference type="ARBA" id="ARBA00023273"/>
    </source>
</evidence>
<gene>
    <name evidence="10" type="ORF">PVAND_008728</name>
</gene>
<dbReference type="PANTHER" id="PTHR14885:SF1">
    <property type="entry name" value="CILIA- AND FLAGELLA-ASSOCIATED PROTEIN 43"/>
    <property type="match status" value="1"/>
</dbReference>
<protein>
    <recommendedName>
        <fullName evidence="12">Cilia- and flagella-associated protein 43</fullName>
    </recommendedName>
</protein>
<name>A0A9J6CB79_POLVA</name>
<accession>A0A9J6CB79</accession>
<evidence type="ECO:0000256" key="1">
    <source>
        <dbReference type="ARBA" id="ARBA00004138"/>
    </source>
</evidence>
<evidence type="ECO:0000256" key="3">
    <source>
        <dbReference type="ARBA" id="ARBA00022490"/>
    </source>
</evidence>
<feature type="coiled-coil region" evidence="9">
    <location>
        <begin position="698"/>
        <end position="743"/>
    </location>
</feature>
<evidence type="ECO:0000313" key="11">
    <source>
        <dbReference type="Proteomes" id="UP001107558"/>
    </source>
</evidence>
<dbReference type="Gene3D" id="2.130.10.10">
    <property type="entry name" value="YVTN repeat-like/Quinoprotein amine dehydrogenase"/>
    <property type="match status" value="2"/>
</dbReference>
<keyword evidence="7" id="KW-0206">Cytoskeleton</keyword>
<feature type="coiled-coil region" evidence="9">
    <location>
        <begin position="1157"/>
        <end position="1202"/>
    </location>
</feature>
<dbReference type="PANTHER" id="PTHR14885">
    <property type="entry name" value="CILIA- AND FLAGELLA-ASSOCIATED PROTEIN 43-RELATED"/>
    <property type="match status" value="1"/>
</dbReference>
<evidence type="ECO:0000256" key="5">
    <source>
        <dbReference type="ARBA" id="ARBA00022737"/>
    </source>
</evidence>
<organism evidence="10 11">
    <name type="scientific">Polypedilum vanderplanki</name>
    <name type="common">Sleeping chironomid midge</name>
    <dbReference type="NCBI Taxonomy" id="319348"/>
    <lineage>
        <taxon>Eukaryota</taxon>
        <taxon>Metazoa</taxon>
        <taxon>Ecdysozoa</taxon>
        <taxon>Arthropoda</taxon>
        <taxon>Hexapoda</taxon>
        <taxon>Insecta</taxon>
        <taxon>Pterygota</taxon>
        <taxon>Neoptera</taxon>
        <taxon>Endopterygota</taxon>
        <taxon>Diptera</taxon>
        <taxon>Nematocera</taxon>
        <taxon>Chironomoidea</taxon>
        <taxon>Chironomidae</taxon>
        <taxon>Chironominae</taxon>
        <taxon>Polypedilum</taxon>
        <taxon>Polypedilum</taxon>
    </lineage>
</organism>
<evidence type="ECO:0000313" key="10">
    <source>
        <dbReference type="EMBL" id="KAG5679136.1"/>
    </source>
</evidence>
<evidence type="ECO:0000256" key="9">
    <source>
        <dbReference type="SAM" id="Coils"/>
    </source>
</evidence>
<comment type="subcellular location">
    <subcellularLocation>
        <location evidence="1">Cell projection</location>
        <location evidence="1">Cilium</location>
    </subcellularLocation>
    <subcellularLocation>
        <location evidence="2">Cytoplasm</location>
        <location evidence="2">Cytoskeleton</location>
    </subcellularLocation>
</comment>
<dbReference type="Pfam" id="PF25828">
    <property type="entry name" value="CC_Cfap43"/>
    <property type="match status" value="1"/>
</dbReference>
<dbReference type="GO" id="GO:0060271">
    <property type="term" value="P:cilium assembly"/>
    <property type="evidence" value="ECO:0007669"/>
    <property type="project" value="TreeGrafter"/>
</dbReference>
<evidence type="ECO:0008006" key="12">
    <source>
        <dbReference type="Google" id="ProtNLM"/>
    </source>
</evidence>